<dbReference type="PANTHER" id="PTHR43133">
    <property type="entry name" value="RNA POLYMERASE ECF-TYPE SIGMA FACTO"/>
    <property type="match status" value="1"/>
</dbReference>
<dbReference type="SUPFAM" id="SSF88946">
    <property type="entry name" value="Sigma2 domain of RNA polymerase sigma factors"/>
    <property type="match status" value="1"/>
</dbReference>
<evidence type="ECO:0000256" key="3">
    <source>
        <dbReference type="ARBA" id="ARBA00023082"/>
    </source>
</evidence>
<dbReference type="GO" id="GO:0006352">
    <property type="term" value="P:DNA-templated transcription initiation"/>
    <property type="evidence" value="ECO:0007669"/>
    <property type="project" value="InterPro"/>
</dbReference>
<dbReference type="InterPro" id="IPR013249">
    <property type="entry name" value="RNA_pol_sigma70_r4_t2"/>
</dbReference>
<keyword evidence="4" id="KW-0804">Transcription</keyword>
<dbReference type="NCBIfam" id="TIGR02937">
    <property type="entry name" value="sigma70-ECF"/>
    <property type="match status" value="1"/>
</dbReference>
<keyword evidence="2" id="KW-0805">Transcription regulation</keyword>
<dbReference type="Proteomes" id="UP000270673">
    <property type="component" value="Chromosome"/>
</dbReference>
<dbReference type="GO" id="GO:0003677">
    <property type="term" value="F:DNA binding"/>
    <property type="evidence" value="ECO:0007669"/>
    <property type="project" value="InterPro"/>
</dbReference>
<organism evidence="6 7">
    <name type="scientific">Butyricimonas faecalis</name>
    <dbReference type="NCBI Taxonomy" id="2093856"/>
    <lineage>
        <taxon>Bacteria</taxon>
        <taxon>Pseudomonadati</taxon>
        <taxon>Bacteroidota</taxon>
        <taxon>Bacteroidia</taxon>
        <taxon>Bacteroidales</taxon>
        <taxon>Odoribacteraceae</taxon>
        <taxon>Butyricimonas</taxon>
    </lineage>
</organism>
<proteinExistence type="inferred from homology"/>
<dbReference type="OrthoDB" id="1098015at2"/>
<dbReference type="InterPro" id="IPR039425">
    <property type="entry name" value="RNA_pol_sigma-70-like"/>
</dbReference>
<gene>
    <name evidence="6" type="ORF">D8S85_16685</name>
</gene>
<name>A0A3S9VWX9_9BACT</name>
<dbReference type="RefSeq" id="WP_106481427.1">
    <property type="nucleotide sequence ID" value="NZ_CP032819.1"/>
</dbReference>
<dbReference type="AlphaFoldDB" id="A0A3S9VWX9"/>
<dbReference type="Pfam" id="PF04542">
    <property type="entry name" value="Sigma70_r2"/>
    <property type="match status" value="1"/>
</dbReference>
<dbReference type="Gene3D" id="1.10.10.10">
    <property type="entry name" value="Winged helix-like DNA-binding domain superfamily/Winged helix DNA-binding domain"/>
    <property type="match status" value="1"/>
</dbReference>
<dbReference type="InterPro" id="IPR007627">
    <property type="entry name" value="RNA_pol_sigma70_r2"/>
</dbReference>
<dbReference type="KEGG" id="buy:D8S85_16685"/>
<comment type="similarity">
    <text evidence="1">Belongs to the sigma-70 factor family. ECF subfamily.</text>
</comment>
<dbReference type="NCBIfam" id="TIGR02985">
    <property type="entry name" value="Sig70_bacteroi1"/>
    <property type="match status" value="1"/>
</dbReference>
<dbReference type="Pfam" id="PF08281">
    <property type="entry name" value="Sigma70_r4_2"/>
    <property type="match status" value="1"/>
</dbReference>
<reference evidence="6 7" key="1">
    <citation type="submission" date="2018-10" db="EMBL/GenBank/DDBJ databases">
        <title>Butyricimonas faecalis sp. nov., isolated from human faeces and emended description of the genus Butyricimonas.</title>
        <authorList>
            <person name="Le Roy T."/>
            <person name="Van der Smissen P."/>
            <person name="Paquot A."/>
            <person name="Delzenne N."/>
            <person name="Muccioli G."/>
            <person name="Collet J.-F."/>
            <person name="Cani P.D."/>
        </authorList>
    </citation>
    <scope>NUCLEOTIDE SEQUENCE [LARGE SCALE GENOMIC DNA]</scope>
    <source>
        <strain evidence="6 7">H184</strain>
    </source>
</reference>
<dbReference type="CDD" id="cd06171">
    <property type="entry name" value="Sigma70_r4"/>
    <property type="match status" value="1"/>
</dbReference>
<dbReference type="Gene3D" id="1.10.1740.10">
    <property type="match status" value="1"/>
</dbReference>
<sequence>MEHELYTVKWLNENYSAHFEELYKSIYKRLYFFARNFLMDEALADDIVQEVFLGLWNKGKEMREDIPLERYLFISTRNLCVDYHRRLNILDKYQKHLMEAEAMVYFPYGGEETERAVKVRELLDELPDMQRQVLKLSIWEGLKYKEVAERLNIAEGTVHTHIKRAYKYIKSHLVLLLIFLNLILNKIL</sequence>
<accession>A0A3S9VWX9</accession>
<keyword evidence="3" id="KW-0731">Sigma factor</keyword>
<dbReference type="InterPro" id="IPR013324">
    <property type="entry name" value="RNA_pol_sigma_r3/r4-like"/>
</dbReference>
<dbReference type="PANTHER" id="PTHR43133:SF46">
    <property type="entry name" value="RNA POLYMERASE SIGMA-70 FACTOR ECF SUBFAMILY"/>
    <property type="match status" value="1"/>
</dbReference>
<dbReference type="InterPro" id="IPR000792">
    <property type="entry name" value="Tscrpt_reg_LuxR_C"/>
</dbReference>
<dbReference type="InterPro" id="IPR014284">
    <property type="entry name" value="RNA_pol_sigma-70_dom"/>
</dbReference>
<dbReference type="SUPFAM" id="SSF88659">
    <property type="entry name" value="Sigma3 and sigma4 domains of RNA polymerase sigma factors"/>
    <property type="match status" value="1"/>
</dbReference>
<dbReference type="GO" id="GO:0016987">
    <property type="term" value="F:sigma factor activity"/>
    <property type="evidence" value="ECO:0007669"/>
    <property type="project" value="UniProtKB-KW"/>
</dbReference>
<evidence type="ECO:0000256" key="2">
    <source>
        <dbReference type="ARBA" id="ARBA00023015"/>
    </source>
</evidence>
<feature type="domain" description="HTH luxR-type" evidence="5">
    <location>
        <begin position="123"/>
        <end position="179"/>
    </location>
</feature>
<evidence type="ECO:0000256" key="4">
    <source>
        <dbReference type="ARBA" id="ARBA00023163"/>
    </source>
</evidence>
<dbReference type="InterPro" id="IPR013325">
    <property type="entry name" value="RNA_pol_sigma_r2"/>
</dbReference>
<evidence type="ECO:0000259" key="5">
    <source>
        <dbReference type="SMART" id="SM00421"/>
    </source>
</evidence>
<dbReference type="SMART" id="SM00421">
    <property type="entry name" value="HTH_LUXR"/>
    <property type="match status" value="1"/>
</dbReference>
<dbReference type="EMBL" id="CP032819">
    <property type="protein sequence ID" value="AZS31031.1"/>
    <property type="molecule type" value="Genomic_DNA"/>
</dbReference>
<protein>
    <submittedName>
        <fullName evidence="6">RNA polymerase sigma-70 factor</fullName>
    </submittedName>
</protein>
<evidence type="ECO:0000256" key="1">
    <source>
        <dbReference type="ARBA" id="ARBA00010641"/>
    </source>
</evidence>
<dbReference type="InterPro" id="IPR036388">
    <property type="entry name" value="WH-like_DNA-bd_sf"/>
</dbReference>
<evidence type="ECO:0000313" key="7">
    <source>
        <dbReference type="Proteomes" id="UP000270673"/>
    </source>
</evidence>
<dbReference type="InterPro" id="IPR014327">
    <property type="entry name" value="RNA_pol_sigma70_bacteroid"/>
</dbReference>
<evidence type="ECO:0000313" key="6">
    <source>
        <dbReference type="EMBL" id="AZS31031.1"/>
    </source>
</evidence>
<keyword evidence="7" id="KW-1185">Reference proteome</keyword>